<keyword evidence="4" id="KW-1185">Reference proteome</keyword>
<dbReference type="EMBL" id="LKAJ01000011">
    <property type="protein sequence ID" value="KRG20519.1"/>
    <property type="molecule type" value="Genomic_DNA"/>
</dbReference>
<protein>
    <submittedName>
        <fullName evidence="2">Uncharacterized protein</fullName>
    </submittedName>
</protein>
<evidence type="ECO:0000256" key="1">
    <source>
        <dbReference type="SAM" id="MobiDB-lite"/>
    </source>
</evidence>
<reference evidence="2" key="1">
    <citation type="submission" date="2015-09" db="EMBL/GenBank/DDBJ databases">
        <title>Draft Genome Sequences of Two Novel Amoeba-resistant Intranuclear Bacteria, Candidatus Berkiella cookevillensis and Candidatus Berkiella aquae.</title>
        <authorList>
            <person name="Mehari Y.T."/>
            <person name="Arivett B.A."/>
            <person name="Farone A.L."/>
            <person name="Gunderson J.H."/>
            <person name="Farone M.B."/>
        </authorList>
    </citation>
    <scope>NUCLEOTIDE SEQUENCE [LARGE SCALE GENOMIC DNA]</scope>
    <source>
        <strain evidence="2">HT99</strain>
    </source>
</reference>
<accession>A0A0Q9YV41</accession>
<evidence type="ECO:0000313" key="4">
    <source>
        <dbReference type="Proteomes" id="UP000051497"/>
    </source>
</evidence>
<evidence type="ECO:0000313" key="2">
    <source>
        <dbReference type="EMBL" id="KRG20519.1"/>
    </source>
</evidence>
<name>A0A0Q9YV41_9GAMM</name>
<dbReference type="STRING" id="295108.HT99x_02450"/>
<feature type="region of interest" description="Disordered" evidence="1">
    <location>
        <begin position="84"/>
        <end position="103"/>
    </location>
</feature>
<evidence type="ECO:0000313" key="3">
    <source>
        <dbReference type="EMBL" id="MCS5712188.1"/>
    </source>
</evidence>
<gene>
    <name evidence="3" type="ORF">HT99x_012155</name>
    <name evidence="2" type="ORF">HT99x_02450</name>
</gene>
<dbReference type="Proteomes" id="UP000051497">
    <property type="component" value="Unassembled WGS sequence"/>
</dbReference>
<dbReference type="AlphaFoldDB" id="A0A0Q9YV41"/>
<comment type="caution">
    <text evidence="2">The sequence shown here is derived from an EMBL/GenBank/DDBJ whole genome shotgun (WGS) entry which is preliminary data.</text>
</comment>
<reference evidence="3" key="2">
    <citation type="journal article" date="2016" name="Genome Announc.">
        <title>Draft Genome Sequences of Two Novel Amoeba-Resistant Intranuclear Bacteria, 'Candidatus Berkiella cookevillensis' and 'Candidatus Berkiella aquae'.</title>
        <authorList>
            <person name="Mehari Y.T."/>
            <person name="Arivett B.A."/>
            <person name="Farone A.L."/>
            <person name="Gunderson J.H."/>
            <person name="Farone M.B."/>
        </authorList>
    </citation>
    <scope>NUCLEOTIDE SEQUENCE</scope>
    <source>
        <strain evidence="3">HT99</strain>
    </source>
</reference>
<feature type="region of interest" description="Disordered" evidence="1">
    <location>
        <begin position="48"/>
        <end position="69"/>
    </location>
</feature>
<organism evidence="2">
    <name type="scientific">Candidatus Berkiella aquae</name>
    <dbReference type="NCBI Taxonomy" id="295108"/>
    <lineage>
        <taxon>Bacteria</taxon>
        <taxon>Pseudomonadati</taxon>
        <taxon>Pseudomonadota</taxon>
        <taxon>Gammaproteobacteria</taxon>
        <taxon>Candidatus Berkiellales</taxon>
        <taxon>Candidatus Berkiellaceae</taxon>
        <taxon>Candidatus Berkiella</taxon>
    </lineage>
</organism>
<feature type="compositionally biased region" description="Basic and acidic residues" evidence="1">
    <location>
        <begin position="15"/>
        <end position="30"/>
    </location>
</feature>
<dbReference type="RefSeq" id="WP_075067059.1">
    <property type="nucleotide sequence ID" value="NZ_LKAJ02000001.1"/>
</dbReference>
<sequence>MSLDGIFSAVTNLEKRVSDDEKSNVAESNEKNTPTKPILISVSACLNHRRPSTDSTSPKKPFYVGSPDGEREIQLRETIETQLLGYKSPIPPDIKTKIKGPRR</sequence>
<dbReference type="EMBL" id="LKAJ02000001">
    <property type="protein sequence ID" value="MCS5712188.1"/>
    <property type="molecule type" value="Genomic_DNA"/>
</dbReference>
<feature type="region of interest" description="Disordered" evidence="1">
    <location>
        <begin position="15"/>
        <end position="36"/>
    </location>
</feature>
<reference evidence="3" key="3">
    <citation type="submission" date="2021-06" db="EMBL/GenBank/DDBJ databases">
        <title>Genomic Description and Analysis of Intracellular Bacteria, Candidatus Berkiella cookevillensis and Candidatus Berkiella aquae.</title>
        <authorList>
            <person name="Kidane D.T."/>
            <person name="Mehari Y.T."/>
            <person name="Rice F.C."/>
            <person name="Arivett B.A."/>
            <person name="Farone A.L."/>
            <person name="Berk S.G."/>
            <person name="Farone M.B."/>
        </authorList>
    </citation>
    <scope>NUCLEOTIDE SEQUENCE</scope>
    <source>
        <strain evidence="3">HT99</strain>
    </source>
</reference>
<proteinExistence type="predicted"/>